<dbReference type="Pfam" id="PF02171">
    <property type="entry name" value="Piwi"/>
    <property type="match status" value="1"/>
</dbReference>
<comment type="caution">
    <text evidence="3">The sequence shown here is derived from an EMBL/GenBank/DDBJ whole genome shotgun (WGS) entry which is preliminary data.</text>
</comment>
<dbReference type="GO" id="GO:0003676">
    <property type="term" value="F:nucleic acid binding"/>
    <property type="evidence" value="ECO:0007669"/>
    <property type="project" value="InterPro"/>
</dbReference>
<sequence length="945" mass="105657">MGRHNPEASEAILLPYINVLSHNLFLPSTINIMASGLDSMADMSSALEQQPVVVYPVLNRDDPRANYRTTELVLQANFFEITKLPPRLCRYAITATVPSRTGPKTITNRELLEQIIANILPLESSVLCDSKFPYYTDYQRFIISPEPLPNHQLVIDQPESLSSYYDSVPPGSRHMVTVTITRLPDQDISVLAEGWQPGLEFVDQTDVLTPLNIVSQFPVREQRPSQTWVNAARNKYFERDAPPILIPSIASNNTSCGLHLRRGFYVSVRPALGGRLLLNVNAANSAFFNEGTVAGLIGAYFARFDASDGHTLANLLKGIRLHLMYFSNNGRNERISGEKSLHYGKVVSVVELELDPAKIRQGLARLGLPDQNYSNHAALWVGSRHNPVLVPAALLWIEPHQILRATLDPQLISTMINTARQTPSANLALIAQKYRPALTPAGLDLLQISNDPLVVSSGKVLFPPDVRYHSRGIKEIDCMTGSWNLKGIKIKSSHPFDQAVFLVRQDAHDFGGISKKCKQLILNISKICTPSYKPHLTKVEALPNFEPATLRAWLRLKTATPKHVFVILDRPGLQPATWADIKLFEKETGVLNTVIRADGLCTDMSFATNIALKANVQYKGMNQNVALDIPFDTMLVGGDVTHPGQTAVDGAPSIAAVVASTDSKFSQYPGSTRLQLGKQEIMTELKDMMVERLQAYRLKNNKFPSNVLFFRDGVSEGQFAQVKAKEVPQIVEACEEVAGKDVKINITFIIVSKRHNTRLFKKAQTDKQFLDQRQENFRPGVVVDNSITCPGDNDFYILCHKALAGTARSCHCFVVENEMNLSAFHLESIVFGLAYTYATSTKSVSYATPAYYADKLCDLARSWLNAVYVRYSKQYREENTEIGLREHLKEKMLHVRTRGMTQKEIRRVQAKIVLNIVKTKIWMKGIPDGSANPWHSDLDDVMFYL</sequence>
<gene>
    <name evidence="3" type="ORF">D6C90_00365</name>
    <name evidence="2" type="ORF">D6D15_07689</name>
</gene>
<dbReference type="Proteomes" id="UP000304928">
    <property type="component" value="Unassembled WGS sequence"/>
</dbReference>
<dbReference type="InterPro" id="IPR036085">
    <property type="entry name" value="PAZ_dom_sf"/>
</dbReference>
<evidence type="ECO:0000313" key="4">
    <source>
        <dbReference type="Proteomes" id="UP000304928"/>
    </source>
</evidence>
<evidence type="ECO:0000313" key="2">
    <source>
        <dbReference type="EMBL" id="THW85981.1"/>
    </source>
</evidence>
<dbReference type="AlphaFoldDB" id="A0A4S9VNK9"/>
<proteinExistence type="predicted"/>
<dbReference type="SMART" id="SM00950">
    <property type="entry name" value="Piwi"/>
    <property type="match status" value="1"/>
</dbReference>
<accession>A0A4S9VNK9</accession>
<dbReference type="PANTHER" id="PTHR22891">
    <property type="entry name" value="EUKARYOTIC TRANSLATION INITIATION FACTOR 2C"/>
    <property type="match status" value="1"/>
</dbReference>
<dbReference type="InterPro" id="IPR003165">
    <property type="entry name" value="Piwi"/>
</dbReference>
<dbReference type="EMBL" id="QZAR01000163">
    <property type="protein sequence ID" value="THW85981.1"/>
    <property type="molecule type" value="Genomic_DNA"/>
</dbReference>
<dbReference type="Pfam" id="PF08699">
    <property type="entry name" value="ArgoL1"/>
    <property type="match status" value="1"/>
</dbReference>
<dbReference type="SUPFAM" id="SSF53098">
    <property type="entry name" value="Ribonuclease H-like"/>
    <property type="match status" value="1"/>
</dbReference>
<dbReference type="Gene3D" id="3.40.50.2300">
    <property type="match status" value="1"/>
</dbReference>
<evidence type="ECO:0000259" key="1">
    <source>
        <dbReference type="PROSITE" id="PS50822"/>
    </source>
</evidence>
<reference evidence="4 5" key="1">
    <citation type="submission" date="2018-10" db="EMBL/GenBank/DDBJ databases">
        <title>Fifty Aureobasidium pullulans genomes reveal a recombining polyextremotolerant generalist.</title>
        <authorList>
            <person name="Gostincar C."/>
            <person name="Turk M."/>
            <person name="Zajc J."/>
            <person name="Gunde-Cimerman N."/>
        </authorList>
    </citation>
    <scope>NUCLEOTIDE SEQUENCE [LARGE SCALE GENOMIC DNA]</scope>
    <source>
        <strain evidence="2 4">EXF-10507</strain>
        <strain evidence="3 5">EXF-3844</strain>
    </source>
</reference>
<feature type="domain" description="Piwi" evidence="1">
    <location>
        <begin position="590"/>
        <end position="865"/>
    </location>
</feature>
<name>A0A4S9VNK9_AURPU</name>
<dbReference type="Proteomes" id="UP000310121">
    <property type="component" value="Unassembled WGS sequence"/>
</dbReference>
<evidence type="ECO:0000313" key="5">
    <source>
        <dbReference type="Proteomes" id="UP000310121"/>
    </source>
</evidence>
<organism evidence="3 5">
    <name type="scientific">Aureobasidium pullulans</name>
    <name type="common">Black yeast</name>
    <name type="synonym">Pullularia pullulans</name>
    <dbReference type="NCBI Taxonomy" id="5580"/>
    <lineage>
        <taxon>Eukaryota</taxon>
        <taxon>Fungi</taxon>
        <taxon>Dikarya</taxon>
        <taxon>Ascomycota</taxon>
        <taxon>Pezizomycotina</taxon>
        <taxon>Dothideomycetes</taxon>
        <taxon>Dothideomycetidae</taxon>
        <taxon>Dothideales</taxon>
        <taxon>Saccotheciaceae</taxon>
        <taxon>Aureobasidium</taxon>
    </lineage>
</organism>
<dbReference type="EMBL" id="QZBN01000010">
    <property type="protein sequence ID" value="THZ53830.1"/>
    <property type="molecule type" value="Genomic_DNA"/>
</dbReference>
<dbReference type="Gene3D" id="3.30.420.10">
    <property type="entry name" value="Ribonuclease H-like superfamily/Ribonuclease H"/>
    <property type="match status" value="1"/>
</dbReference>
<evidence type="ECO:0000313" key="3">
    <source>
        <dbReference type="EMBL" id="THZ53830.1"/>
    </source>
</evidence>
<dbReference type="InterPro" id="IPR014811">
    <property type="entry name" value="ArgoL1"/>
</dbReference>
<dbReference type="InterPro" id="IPR036397">
    <property type="entry name" value="RNaseH_sf"/>
</dbReference>
<dbReference type="PROSITE" id="PS50822">
    <property type="entry name" value="PIWI"/>
    <property type="match status" value="1"/>
</dbReference>
<dbReference type="SUPFAM" id="SSF101690">
    <property type="entry name" value="PAZ domain"/>
    <property type="match status" value="1"/>
</dbReference>
<dbReference type="SMART" id="SM01163">
    <property type="entry name" value="DUF1785"/>
    <property type="match status" value="1"/>
</dbReference>
<dbReference type="InterPro" id="IPR012337">
    <property type="entry name" value="RNaseH-like_sf"/>
</dbReference>
<protein>
    <submittedName>
        <fullName evidence="3">Piwi-domain-containing protein</fullName>
    </submittedName>
</protein>